<reference evidence="1 2" key="1">
    <citation type="submission" date="2016-03" db="EMBL/GenBank/DDBJ databases">
        <title>Whole genome sequencing of Grifola frondosa 9006-11.</title>
        <authorList>
            <person name="Min B."/>
            <person name="Park H."/>
            <person name="Kim J.-G."/>
            <person name="Cho H."/>
            <person name="Oh Y.-L."/>
            <person name="Kong W.-S."/>
            <person name="Choi I.-G."/>
        </authorList>
    </citation>
    <scope>NUCLEOTIDE SEQUENCE [LARGE SCALE GENOMIC DNA]</scope>
    <source>
        <strain evidence="1 2">9006-11</strain>
    </source>
</reference>
<keyword evidence="2" id="KW-1185">Reference proteome</keyword>
<sequence length="68" mass="7513">MTRLWALMGTLHVSCSPSQPQFCVREGEATHQGFFFCLRDPNKHDATAVLPESQLGPIGSVEASRRIV</sequence>
<dbReference type="AlphaFoldDB" id="A0A1C7LXN0"/>
<organism evidence="1 2">
    <name type="scientific">Grifola frondosa</name>
    <name type="common">Maitake</name>
    <name type="synonym">Polyporus frondosus</name>
    <dbReference type="NCBI Taxonomy" id="5627"/>
    <lineage>
        <taxon>Eukaryota</taxon>
        <taxon>Fungi</taxon>
        <taxon>Dikarya</taxon>
        <taxon>Basidiomycota</taxon>
        <taxon>Agaricomycotina</taxon>
        <taxon>Agaricomycetes</taxon>
        <taxon>Polyporales</taxon>
        <taxon>Grifolaceae</taxon>
        <taxon>Grifola</taxon>
    </lineage>
</organism>
<dbReference type="EMBL" id="LUGG01000023">
    <property type="protein sequence ID" value="OBZ67564.1"/>
    <property type="molecule type" value="Genomic_DNA"/>
</dbReference>
<gene>
    <name evidence="1" type="ORF">A0H81_12097</name>
</gene>
<dbReference type="Proteomes" id="UP000092993">
    <property type="component" value="Unassembled WGS sequence"/>
</dbReference>
<protein>
    <submittedName>
        <fullName evidence="1">Uncharacterized protein</fullName>
    </submittedName>
</protein>
<evidence type="ECO:0000313" key="2">
    <source>
        <dbReference type="Proteomes" id="UP000092993"/>
    </source>
</evidence>
<comment type="caution">
    <text evidence="1">The sequence shown here is derived from an EMBL/GenBank/DDBJ whole genome shotgun (WGS) entry which is preliminary data.</text>
</comment>
<proteinExistence type="predicted"/>
<accession>A0A1C7LXN0</accession>
<evidence type="ECO:0000313" key="1">
    <source>
        <dbReference type="EMBL" id="OBZ67564.1"/>
    </source>
</evidence>
<name>A0A1C7LXN0_GRIFR</name>